<evidence type="ECO:0000259" key="7">
    <source>
        <dbReference type="Pfam" id="PF02687"/>
    </source>
</evidence>
<evidence type="ECO:0000256" key="5">
    <source>
        <dbReference type="ARBA" id="ARBA00023136"/>
    </source>
</evidence>
<evidence type="ECO:0000313" key="10">
    <source>
        <dbReference type="Proteomes" id="UP000243606"/>
    </source>
</evidence>
<evidence type="ECO:0000256" key="6">
    <source>
        <dbReference type="SAM" id="Phobius"/>
    </source>
</evidence>
<evidence type="ECO:0000256" key="1">
    <source>
        <dbReference type="ARBA" id="ARBA00004651"/>
    </source>
</evidence>
<dbReference type="GO" id="GO:0005886">
    <property type="term" value="C:plasma membrane"/>
    <property type="evidence" value="ECO:0007669"/>
    <property type="project" value="UniProtKB-SubCell"/>
</dbReference>
<sequence length="824" mass="87876">MIRHCAWVLHTLLSHWRRHPLQAACLLVGLWLATALWTGVQALNSQARNSYDRAAELFAGGAQTVLLAPGGQAFAQDHFVTLRRAGWPVSPMLRGTVELAGAADTRRLQLTGIEPLTLPAGGAVEAEVQDQTSLQAFMLSPGLTWIAADTLAEFGLEVGATPTLVDGKQLPPLHVVPGLPPGMLLVDISQAQRLLDQPGMLSQLLVEPAFAADLPPLPDNVPLVWQEGGEADLARLTDSFHLNLTALGLLAFVVGLFIVHAAAGLAMEQRRGLLQTLRACGVSLKTLLAVLLLELLVLALLGGSLGVLSGFALAALLMGDIAASLRGLYGAQVAGQLALDASWWLTGLGMSLLGTLIAGGSSVLAAMRLPVLAWARPQAWREAQSRAIRLQSLLGVTLLALAGALVVWGDSLLSGFALLASLLLGAALLLPLCLQTVLRLAQRRPAGPIRQWFWADSQQQVSGLGIALMALLLALSANIGVGSMTEGFRQTFIGWLDQRLSADIYVRPQDAAQAEAINHWLAQRPEVSAQLPTWELEIRVEGGPTQLSGVIDHPLYAQTWPLLEAISDPWPPLSAGEGALVSEQLAFRLKLSLGDMLTLDTPAGPWPLKILGRYADYGNPKGQLLVSAAGLQQRWPDQPVSGIGILASQQNAPQLASALRNVFGLGDSRVIDQAALKAYSQTIFEQTFAATAALNTLTLAVAAVALFTSLLGLADSRLSQLAPLWAMGLRPAQLAALSLAQMLMLAAFTCLLAIPLGLVLAWCLVEVVNVQAFGWRLPWHWFPRQWLTLVLLALLAVLLASIGPAWRILRTGPTRLLRSFAHDA</sequence>
<proteinExistence type="predicted"/>
<feature type="transmembrane region" description="Helical" evidence="6">
    <location>
        <begin position="343"/>
        <end position="367"/>
    </location>
</feature>
<dbReference type="Pfam" id="PF02687">
    <property type="entry name" value="FtsX"/>
    <property type="match status" value="2"/>
</dbReference>
<organism evidence="9 10">
    <name type="scientific">Pseudomonas guineae</name>
    <dbReference type="NCBI Taxonomy" id="425504"/>
    <lineage>
        <taxon>Bacteria</taxon>
        <taxon>Pseudomonadati</taxon>
        <taxon>Pseudomonadota</taxon>
        <taxon>Gammaproteobacteria</taxon>
        <taxon>Pseudomonadales</taxon>
        <taxon>Pseudomonadaceae</taxon>
        <taxon>Pseudomonas</taxon>
    </lineage>
</organism>
<evidence type="ECO:0000313" key="9">
    <source>
        <dbReference type="EMBL" id="SFI16131.1"/>
    </source>
</evidence>
<feature type="transmembrane region" description="Helical" evidence="6">
    <location>
        <begin position="415"/>
        <end position="440"/>
    </location>
</feature>
<evidence type="ECO:0000256" key="4">
    <source>
        <dbReference type="ARBA" id="ARBA00022989"/>
    </source>
</evidence>
<feature type="transmembrane region" description="Helical" evidence="6">
    <location>
        <begin position="688"/>
        <end position="713"/>
    </location>
</feature>
<keyword evidence="4 6" id="KW-1133">Transmembrane helix</keyword>
<feature type="transmembrane region" description="Helical" evidence="6">
    <location>
        <begin position="244"/>
        <end position="266"/>
    </location>
</feature>
<protein>
    <submittedName>
        <fullName evidence="9">Putative ABC transport system permease protein</fullName>
    </submittedName>
</protein>
<feature type="transmembrane region" description="Helical" evidence="6">
    <location>
        <begin position="388"/>
        <end position="409"/>
    </location>
</feature>
<dbReference type="InterPro" id="IPR038766">
    <property type="entry name" value="Membrane_comp_ABC_pdt"/>
</dbReference>
<feature type="transmembrane region" description="Helical" evidence="6">
    <location>
        <begin position="287"/>
        <end position="318"/>
    </location>
</feature>
<feature type="domain" description="MacB-like periplasmic core" evidence="8">
    <location>
        <begin position="466"/>
        <end position="661"/>
    </location>
</feature>
<name>A0A1I3FZ12_9PSED</name>
<evidence type="ECO:0000256" key="3">
    <source>
        <dbReference type="ARBA" id="ARBA00022692"/>
    </source>
</evidence>
<dbReference type="EMBL" id="FOQL01000001">
    <property type="protein sequence ID" value="SFI16131.1"/>
    <property type="molecule type" value="Genomic_DNA"/>
</dbReference>
<gene>
    <name evidence="9" type="ORF">SAMN05216206_1692</name>
</gene>
<accession>A0A1I3FZ12</accession>
<dbReference type="Proteomes" id="UP000243606">
    <property type="component" value="Unassembled WGS sequence"/>
</dbReference>
<keyword evidence="3 6" id="KW-0812">Transmembrane</keyword>
<feature type="domain" description="ABC3 transporter permease C-terminal" evidence="7">
    <location>
        <begin position="247"/>
        <end position="369"/>
    </location>
</feature>
<keyword evidence="5 6" id="KW-0472">Membrane</keyword>
<dbReference type="AlphaFoldDB" id="A0A1I3FZ12"/>
<evidence type="ECO:0000259" key="8">
    <source>
        <dbReference type="Pfam" id="PF12704"/>
    </source>
</evidence>
<keyword evidence="10" id="KW-1185">Reference proteome</keyword>
<feature type="transmembrane region" description="Helical" evidence="6">
    <location>
        <begin position="734"/>
        <end position="765"/>
    </location>
</feature>
<dbReference type="STRING" id="425504.SAMN05216206_1692"/>
<dbReference type="InterPro" id="IPR025857">
    <property type="entry name" value="MacB_PCD"/>
</dbReference>
<feature type="transmembrane region" description="Helical" evidence="6">
    <location>
        <begin position="785"/>
        <end position="809"/>
    </location>
</feature>
<dbReference type="Pfam" id="PF12704">
    <property type="entry name" value="MacB_PCD"/>
    <property type="match status" value="1"/>
</dbReference>
<keyword evidence="2" id="KW-1003">Cell membrane</keyword>
<dbReference type="InterPro" id="IPR003838">
    <property type="entry name" value="ABC3_permease_C"/>
</dbReference>
<evidence type="ECO:0000256" key="2">
    <source>
        <dbReference type="ARBA" id="ARBA00022475"/>
    </source>
</evidence>
<dbReference type="PANTHER" id="PTHR30287">
    <property type="entry name" value="MEMBRANE COMPONENT OF PREDICTED ABC SUPERFAMILY METABOLITE UPTAKE TRANSPORTER"/>
    <property type="match status" value="1"/>
</dbReference>
<dbReference type="PANTHER" id="PTHR30287:SF2">
    <property type="entry name" value="BLL1001 PROTEIN"/>
    <property type="match status" value="1"/>
</dbReference>
<comment type="subcellular location">
    <subcellularLocation>
        <location evidence="1">Cell membrane</location>
        <topology evidence="1">Multi-pass membrane protein</topology>
    </subcellularLocation>
</comment>
<feature type="domain" description="ABC3 transporter permease C-terminal" evidence="7">
    <location>
        <begin position="695"/>
        <end position="813"/>
    </location>
</feature>
<reference evidence="10" key="1">
    <citation type="submission" date="2016-10" db="EMBL/GenBank/DDBJ databases">
        <authorList>
            <person name="Varghese N."/>
            <person name="Submissions S."/>
        </authorList>
    </citation>
    <scope>NUCLEOTIDE SEQUENCE [LARGE SCALE GENOMIC DNA]</scope>
    <source>
        <strain evidence="10">LMG 24016</strain>
    </source>
</reference>